<dbReference type="CDD" id="cd06604">
    <property type="entry name" value="GH31_glucosidase_II_MalA"/>
    <property type="match status" value="1"/>
</dbReference>
<comment type="similarity">
    <text evidence="1 2">Belongs to the glycosyl hydrolase 31 family.</text>
</comment>
<feature type="domain" description="Glycosyl hydrolase family 31 C-terminal" evidence="5">
    <location>
        <begin position="610"/>
        <end position="701"/>
    </location>
</feature>
<keyword evidence="2" id="KW-0326">Glycosidase</keyword>
<evidence type="ECO:0000259" key="4">
    <source>
        <dbReference type="Pfam" id="PF13802"/>
    </source>
</evidence>
<dbReference type="InterPro" id="IPR025887">
    <property type="entry name" value="Glyco_hydro_31_N_dom"/>
</dbReference>
<feature type="domain" description="Glycoside hydrolase family 31 TIM barrel" evidence="3">
    <location>
        <begin position="275"/>
        <end position="601"/>
    </location>
</feature>
<feature type="domain" description="Glycoside hydrolase family 31 N-terminal" evidence="4">
    <location>
        <begin position="61"/>
        <end position="230"/>
    </location>
</feature>
<keyword evidence="2 6" id="KW-0378">Hydrolase</keyword>
<sequence length="797" mass="92602">MSTEFVGKVPTKLVKLVLNHVIRKKHFKNNQVIPPENWHSLGNFVGIDKEKMEIKLENGEMKIEYIKPHIVKIFYGLKKEKKPLSFAIEKDLDSFTQIFVSDRKEVVDISPKGSKKQQSISIIIDKDNNLCIFKSPRGEIYSETIPIYSEEKWYRSLKISNKTREHYFGFGEATGELDKVNNTVAFWNTDSLPYDNKRKNLYQSQPIQVTIQENGLIYAIIYDNPYKSTISVEKNEAGYITEYSVAGGGIIYYLIVSSSISGLFSELTYILGKVPLPPLNSLGHHQSLWSYKNEEEVRKVAETFRNKQIPCDFIHLDIDYMDGYRIFTWNKERFPNIKELSSELLEKHNIKLLAITDPGIKVDPEYFMYKEGIKDNHFVKNEDGKTLFEGEVWPGQCHFPDFSQQKTREWFGSKFKILDECGIEAFWIDMNEPSVFSELGTIPEAAIHPCDGKNRSHAEMHNQYGHLMSKAVYEGLKKINENKRVFILTRSAYIGTQRYAGSWTGDNNAEWGHLRMSLPMLMNMAISGQVMIGPDIGGFLGKPSAELLIRWYQAGLFYPFFRNHSINKNCRHEPWVFGKRVEKIIRKTIQLRYQLLPYLYTSLVETCKTGIPLFKALFIDYINDEEVYNKQWLNTEYLVGNSLLIAPILKKWRRKRKVYFPKGTKWFSFDGSQIYEGGKTYTISIPLDSFNFIFIKEGSIIPIIDKDIQSTEEVLKEPLTILICGEKEAKGEVYLDDGYTMNYEKEDFEIARFEAKLQEKESWNIYLSREGKKKKYINVENVKQVGHRTIGFAIFEE</sequence>
<dbReference type="InterPro" id="IPR011013">
    <property type="entry name" value="Gal_mutarotase_sf_dom"/>
</dbReference>
<dbReference type="AlphaFoldDB" id="A0A9Y1BJS7"/>
<dbReference type="InterPro" id="IPR017853">
    <property type="entry name" value="GH"/>
</dbReference>
<dbReference type="GO" id="GO:0005975">
    <property type="term" value="P:carbohydrate metabolic process"/>
    <property type="evidence" value="ECO:0007669"/>
    <property type="project" value="InterPro"/>
</dbReference>
<dbReference type="Pfam" id="PF21365">
    <property type="entry name" value="Glyco_hydro_31_3rd"/>
    <property type="match status" value="1"/>
</dbReference>
<reference evidence="6" key="1">
    <citation type="journal article" date="2022" name="Nat. Microbiol.">
        <title>Unique mobile elements and scalable gene flow at the prokaryote-eukaryote boundary revealed by circularized Asgard archaea genomes.</title>
        <authorList>
            <person name="Wu F."/>
            <person name="Speth D.R."/>
            <person name="Philosof A."/>
            <person name="Cremiere A."/>
            <person name="Narayanan A."/>
            <person name="Barco R.A."/>
            <person name="Connon S.A."/>
            <person name="Amend J.P."/>
            <person name="Antoshechkin I.A."/>
            <person name="Orphan V.J."/>
        </authorList>
    </citation>
    <scope>NUCLEOTIDE SEQUENCE</scope>
    <source>
        <strain evidence="6">PM71</strain>
    </source>
</reference>
<dbReference type="InterPro" id="IPR000322">
    <property type="entry name" value="Glyco_hydro_31_TIM"/>
</dbReference>
<evidence type="ECO:0000259" key="3">
    <source>
        <dbReference type="Pfam" id="PF01055"/>
    </source>
</evidence>
<dbReference type="EMBL" id="CP084166">
    <property type="protein sequence ID" value="UJG40351.1"/>
    <property type="molecule type" value="Genomic_DNA"/>
</dbReference>
<dbReference type="Pfam" id="PF13802">
    <property type="entry name" value="Gal_mutarotas_2"/>
    <property type="match status" value="1"/>
</dbReference>
<evidence type="ECO:0000259" key="5">
    <source>
        <dbReference type="Pfam" id="PF21365"/>
    </source>
</evidence>
<evidence type="ECO:0000313" key="6">
    <source>
        <dbReference type="EMBL" id="UJG40351.1"/>
    </source>
</evidence>
<dbReference type="SUPFAM" id="SSF51011">
    <property type="entry name" value="Glycosyl hydrolase domain"/>
    <property type="match status" value="1"/>
</dbReference>
<evidence type="ECO:0000256" key="2">
    <source>
        <dbReference type="RuleBase" id="RU361185"/>
    </source>
</evidence>
<dbReference type="GO" id="GO:0004553">
    <property type="term" value="F:hydrolase activity, hydrolyzing O-glycosyl compounds"/>
    <property type="evidence" value="ECO:0007669"/>
    <property type="project" value="InterPro"/>
</dbReference>
<dbReference type="InterPro" id="IPR013780">
    <property type="entry name" value="Glyco_hydro_b"/>
</dbReference>
<dbReference type="Proteomes" id="UP001201020">
    <property type="component" value="Chromosome"/>
</dbReference>
<gene>
    <name evidence="6" type="ORF">K9W45_10975</name>
</gene>
<dbReference type="SUPFAM" id="SSF51445">
    <property type="entry name" value="(Trans)glycosidases"/>
    <property type="match status" value="1"/>
</dbReference>
<dbReference type="PANTHER" id="PTHR22762">
    <property type="entry name" value="ALPHA-GLUCOSIDASE"/>
    <property type="match status" value="1"/>
</dbReference>
<dbReference type="Pfam" id="PF01055">
    <property type="entry name" value="Glyco_hydro_31_2nd"/>
    <property type="match status" value="1"/>
</dbReference>
<evidence type="ECO:0000256" key="1">
    <source>
        <dbReference type="ARBA" id="ARBA00007806"/>
    </source>
</evidence>
<dbReference type="PANTHER" id="PTHR22762:SF120">
    <property type="entry name" value="HETEROGLYCAN GLUCOSIDASE 1"/>
    <property type="match status" value="1"/>
</dbReference>
<name>A0A9Y1BJS7_9ARCH</name>
<dbReference type="SUPFAM" id="SSF74650">
    <property type="entry name" value="Galactose mutarotase-like"/>
    <property type="match status" value="1"/>
</dbReference>
<proteinExistence type="inferred from homology"/>
<dbReference type="Gene3D" id="3.20.20.80">
    <property type="entry name" value="Glycosidases"/>
    <property type="match status" value="1"/>
</dbReference>
<dbReference type="Gene3D" id="2.60.40.1760">
    <property type="entry name" value="glycosyl hydrolase (family 31)"/>
    <property type="match status" value="1"/>
</dbReference>
<dbReference type="Gene3D" id="2.60.40.1180">
    <property type="entry name" value="Golgi alpha-mannosidase II"/>
    <property type="match status" value="2"/>
</dbReference>
<dbReference type="InterPro" id="IPR048395">
    <property type="entry name" value="Glyco_hydro_31_C"/>
</dbReference>
<accession>A0A9Y1BJS7</accession>
<dbReference type="GO" id="GO:0030246">
    <property type="term" value="F:carbohydrate binding"/>
    <property type="evidence" value="ECO:0007669"/>
    <property type="project" value="InterPro"/>
</dbReference>
<organism evidence="6">
    <name type="scientific">Candidatus Heimdallarchaeum aukensis</name>
    <dbReference type="NCBI Taxonomy" id="2876573"/>
    <lineage>
        <taxon>Archaea</taxon>
        <taxon>Promethearchaeati</taxon>
        <taxon>Candidatus Heimdallarchaeota</taxon>
        <taxon>Candidatus Heimdallarchaeia (ex Rinke et al. 2021) (nom. nud.)</taxon>
        <taxon>Candidatus Heimdallarchaeales</taxon>
        <taxon>Candidatus Heimdallarchaeaceae</taxon>
        <taxon>Candidatus Heimdallarchaeum</taxon>
    </lineage>
</organism>
<protein>
    <submittedName>
        <fullName evidence="6">Glycoside hydrolase family 31 protein</fullName>
    </submittedName>
</protein>
<dbReference type="CDD" id="cd14752">
    <property type="entry name" value="GH31_N"/>
    <property type="match status" value="1"/>
</dbReference>